<evidence type="ECO:0000313" key="2">
    <source>
        <dbReference type="Proteomes" id="UP001234989"/>
    </source>
</evidence>
<keyword evidence="2" id="KW-1185">Reference proteome</keyword>
<gene>
    <name evidence="1" type="ORF">MTR67_022858</name>
</gene>
<dbReference type="EMBL" id="CP133616">
    <property type="protein sequence ID" value="WMV29473.1"/>
    <property type="molecule type" value="Genomic_DNA"/>
</dbReference>
<reference evidence="1" key="1">
    <citation type="submission" date="2023-08" db="EMBL/GenBank/DDBJ databases">
        <title>A de novo genome assembly of Solanum verrucosum Schlechtendal, a Mexican diploid species geographically isolated from the other diploid A-genome species in potato relatives.</title>
        <authorList>
            <person name="Hosaka K."/>
        </authorList>
    </citation>
    <scope>NUCLEOTIDE SEQUENCE</scope>
    <source>
        <tissue evidence="1">Young leaves</tissue>
    </source>
</reference>
<evidence type="ECO:0000313" key="1">
    <source>
        <dbReference type="EMBL" id="WMV29473.1"/>
    </source>
</evidence>
<protein>
    <submittedName>
        <fullName evidence="1">Uncharacterized protein</fullName>
    </submittedName>
</protein>
<sequence length="80" mass="8489">MFLPSYCPSENGAEATNTCWLHAAGSSSEKKREKRGREGGAISGCWLRRSCLLFAAPGWSPELLGFVIADSGQRGEAAVG</sequence>
<organism evidence="1 2">
    <name type="scientific">Solanum verrucosum</name>
    <dbReference type="NCBI Taxonomy" id="315347"/>
    <lineage>
        <taxon>Eukaryota</taxon>
        <taxon>Viridiplantae</taxon>
        <taxon>Streptophyta</taxon>
        <taxon>Embryophyta</taxon>
        <taxon>Tracheophyta</taxon>
        <taxon>Spermatophyta</taxon>
        <taxon>Magnoliopsida</taxon>
        <taxon>eudicotyledons</taxon>
        <taxon>Gunneridae</taxon>
        <taxon>Pentapetalae</taxon>
        <taxon>asterids</taxon>
        <taxon>lamiids</taxon>
        <taxon>Solanales</taxon>
        <taxon>Solanaceae</taxon>
        <taxon>Solanoideae</taxon>
        <taxon>Solaneae</taxon>
        <taxon>Solanum</taxon>
    </lineage>
</organism>
<accession>A0AAF0QU86</accession>
<dbReference type="AlphaFoldDB" id="A0AAF0QU86"/>
<proteinExistence type="predicted"/>
<dbReference type="Proteomes" id="UP001234989">
    <property type="component" value="Chromosome 5"/>
</dbReference>
<name>A0AAF0QU86_SOLVR</name>